<comment type="caution">
    <text evidence="2">The sequence shown here is derived from an EMBL/GenBank/DDBJ whole genome shotgun (WGS) entry which is preliminary data.</text>
</comment>
<gene>
    <name evidence="2" type="ORF">LITE_LOCUS50430</name>
</gene>
<accession>A0AAV0RX42</accession>
<name>A0AAV0RX42_9ROSI</name>
<dbReference type="Proteomes" id="UP001154282">
    <property type="component" value="Unassembled WGS sequence"/>
</dbReference>
<evidence type="ECO:0000313" key="3">
    <source>
        <dbReference type="Proteomes" id="UP001154282"/>
    </source>
</evidence>
<evidence type="ECO:0000256" key="1">
    <source>
        <dbReference type="SAM" id="MobiDB-lite"/>
    </source>
</evidence>
<reference evidence="2" key="1">
    <citation type="submission" date="2022-08" db="EMBL/GenBank/DDBJ databases">
        <authorList>
            <person name="Gutierrez-Valencia J."/>
        </authorList>
    </citation>
    <scope>NUCLEOTIDE SEQUENCE</scope>
</reference>
<proteinExistence type="predicted"/>
<feature type="region of interest" description="Disordered" evidence="1">
    <location>
        <begin position="1"/>
        <end position="29"/>
    </location>
</feature>
<organism evidence="2 3">
    <name type="scientific">Linum tenue</name>
    <dbReference type="NCBI Taxonomy" id="586396"/>
    <lineage>
        <taxon>Eukaryota</taxon>
        <taxon>Viridiplantae</taxon>
        <taxon>Streptophyta</taxon>
        <taxon>Embryophyta</taxon>
        <taxon>Tracheophyta</taxon>
        <taxon>Spermatophyta</taxon>
        <taxon>Magnoliopsida</taxon>
        <taxon>eudicotyledons</taxon>
        <taxon>Gunneridae</taxon>
        <taxon>Pentapetalae</taxon>
        <taxon>rosids</taxon>
        <taxon>fabids</taxon>
        <taxon>Malpighiales</taxon>
        <taxon>Linaceae</taxon>
        <taxon>Linum</taxon>
    </lineage>
</organism>
<dbReference type="EMBL" id="CAMGYJ010000011">
    <property type="protein sequence ID" value="CAI0625443.1"/>
    <property type="molecule type" value="Genomic_DNA"/>
</dbReference>
<keyword evidence="3" id="KW-1185">Reference proteome</keyword>
<sequence length="101" mass="11350">MQNAEMKKTKRQRKWVVANHPKMDRQHPPETFKLKEGVKWCKTTDTFVGGCGPEQCILDFSEKYGNVDAENCICNSTASGSHHTCSCQVICGSIHKGHQIN</sequence>
<dbReference type="AlphaFoldDB" id="A0AAV0RX42"/>
<evidence type="ECO:0000313" key="2">
    <source>
        <dbReference type="EMBL" id="CAI0625443.1"/>
    </source>
</evidence>
<protein>
    <submittedName>
        <fullName evidence="2">Uncharacterized protein</fullName>
    </submittedName>
</protein>